<dbReference type="EMBL" id="FNAV01000009">
    <property type="protein sequence ID" value="SDE88823.1"/>
    <property type="molecule type" value="Genomic_DNA"/>
</dbReference>
<dbReference type="InterPro" id="IPR007486">
    <property type="entry name" value="YebE"/>
</dbReference>
<gene>
    <name evidence="2" type="ORF">SAMN04488105_10966</name>
</gene>
<dbReference type="RefSeq" id="WP_165617118.1">
    <property type="nucleotide sequence ID" value="NZ_FNAV01000009.1"/>
</dbReference>
<dbReference type="Pfam" id="PF04391">
    <property type="entry name" value="DUF533"/>
    <property type="match status" value="1"/>
</dbReference>
<name>A0A1G7GL94_9RHOB</name>
<evidence type="ECO:0000256" key="1">
    <source>
        <dbReference type="SAM" id="MobiDB-lite"/>
    </source>
</evidence>
<sequence>MSMMGTLAKLAMGYAAARGVDRLSGGQGLGALMGGKAQLKGSEPGTAQQAQMGRMMSGGASNPLQDMMEQMQRGGLGAMLAGAGLGGGTGAEGSGAGMASILAAAGGASAMGGKGIGSMIDQFNAAGGSAQAEEAAGLMLRAMIQAAKADGEIDAAEKARLLDTIGEAASEEDIAFVEAQLAAPVDPEALARDTPEAQKTQVYAASLMTIAVDTDDEAEYLDRLAKSMGLSEVAVNQLHMQMGLQPLYR</sequence>
<dbReference type="InterPro" id="IPR029024">
    <property type="entry name" value="TerB-like"/>
</dbReference>
<protein>
    <submittedName>
        <fullName evidence="2">Uncharacterized membrane protein YebE, DUF533 family</fullName>
    </submittedName>
</protein>
<dbReference type="AlphaFoldDB" id="A0A1G7GL94"/>
<proteinExistence type="predicted"/>
<organism evidence="2 3">
    <name type="scientific">Salipiger thiooxidans</name>
    <dbReference type="NCBI Taxonomy" id="282683"/>
    <lineage>
        <taxon>Bacteria</taxon>
        <taxon>Pseudomonadati</taxon>
        <taxon>Pseudomonadota</taxon>
        <taxon>Alphaproteobacteria</taxon>
        <taxon>Rhodobacterales</taxon>
        <taxon>Roseobacteraceae</taxon>
        <taxon>Salipiger</taxon>
    </lineage>
</organism>
<feature type="region of interest" description="Disordered" evidence="1">
    <location>
        <begin position="35"/>
        <end position="56"/>
    </location>
</feature>
<dbReference type="CDD" id="cd07178">
    <property type="entry name" value="terB_like_YebE"/>
    <property type="match status" value="1"/>
</dbReference>
<reference evidence="3" key="1">
    <citation type="submission" date="2016-10" db="EMBL/GenBank/DDBJ databases">
        <authorList>
            <person name="Varghese N."/>
            <person name="Submissions S."/>
        </authorList>
    </citation>
    <scope>NUCLEOTIDE SEQUENCE [LARGE SCALE GENOMIC DNA]</scope>
    <source>
        <strain evidence="3">DSM 10146</strain>
    </source>
</reference>
<dbReference type="SUPFAM" id="SSF158682">
    <property type="entry name" value="TerB-like"/>
    <property type="match status" value="1"/>
</dbReference>
<dbReference type="Gene3D" id="1.10.3680.10">
    <property type="entry name" value="TerB-like"/>
    <property type="match status" value="1"/>
</dbReference>
<dbReference type="STRING" id="282683.SAMN04488105_10966"/>
<accession>A0A1G7GL94</accession>
<evidence type="ECO:0000313" key="3">
    <source>
        <dbReference type="Proteomes" id="UP000198994"/>
    </source>
</evidence>
<evidence type="ECO:0000313" key="2">
    <source>
        <dbReference type="EMBL" id="SDE88823.1"/>
    </source>
</evidence>
<dbReference type="Proteomes" id="UP000198994">
    <property type="component" value="Unassembled WGS sequence"/>
</dbReference>
<keyword evidence="3" id="KW-1185">Reference proteome</keyword>